<feature type="transmembrane region" description="Helical" evidence="2">
    <location>
        <begin position="107"/>
        <end position="128"/>
    </location>
</feature>
<accession>A0A9Q4KLS5</accession>
<dbReference type="AlphaFoldDB" id="A0A9Q4KLS5"/>
<dbReference type="EMBL" id="JAPXGO010000007">
    <property type="protein sequence ID" value="MCZ6160350.1"/>
    <property type="molecule type" value="Genomic_DNA"/>
</dbReference>
<protein>
    <submittedName>
        <fullName evidence="3">Uncharacterized protein</fullName>
    </submittedName>
</protein>
<feature type="compositionally biased region" description="Basic and acidic residues" evidence="1">
    <location>
        <begin position="1"/>
        <end position="14"/>
    </location>
</feature>
<feature type="transmembrane region" description="Helical" evidence="2">
    <location>
        <begin position="183"/>
        <end position="201"/>
    </location>
</feature>
<feature type="region of interest" description="Disordered" evidence="1">
    <location>
        <begin position="1"/>
        <end position="57"/>
    </location>
</feature>
<reference evidence="3" key="1">
    <citation type="submission" date="2022-12" db="EMBL/GenBank/DDBJ databases">
        <title>Species Delineation and Comparative Genomics within the Campylobacter ureolyticus Complex.</title>
        <authorList>
            <person name="Maki J."/>
            <person name="Howard M."/>
            <person name="Connelly S."/>
            <person name="Hardy D.J."/>
            <person name="Cameron A."/>
        </authorList>
    </citation>
    <scope>NUCLEOTIDE SEQUENCE</scope>
    <source>
        <strain evidence="3">URMC_787</strain>
    </source>
</reference>
<sequence>MEEDKREKLREYLRNNRPKSKINLGNSSNNKENSNKNLKNDLNLDNSQISDNKTNLNKRDYDKEPLILKDYTNSMEAHNIFNVMLCFVSLFICLGTCETYVDIFKTSFLLFCIYSIFFIIDISILNFLSNSKKLVKLGQTKILFYENSKLVREFIVKTKPKKYAIDDIDKIEFDSFLYAIKMYGKRIGLPILLFAIVFAIIKSDKEIFLTIISIFFILVLTIFYDVLVRMFLYRKSNGNLENFLKYSQKLQIDIGWIRNIRIVTRKGISLFYFNEEDYKKIKEYISIVYDKNLDKDVKPISSY</sequence>
<comment type="caution">
    <text evidence="3">The sequence shown here is derived from an EMBL/GenBank/DDBJ whole genome shotgun (WGS) entry which is preliminary data.</text>
</comment>
<evidence type="ECO:0000313" key="4">
    <source>
        <dbReference type="Proteomes" id="UP001075225"/>
    </source>
</evidence>
<organism evidence="3 4">
    <name type="scientific">Campylobacter ureolyticus</name>
    <dbReference type="NCBI Taxonomy" id="827"/>
    <lineage>
        <taxon>Bacteria</taxon>
        <taxon>Pseudomonadati</taxon>
        <taxon>Campylobacterota</taxon>
        <taxon>Epsilonproteobacteria</taxon>
        <taxon>Campylobacterales</taxon>
        <taxon>Campylobacteraceae</taxon>
        <taxon>Campylobacter</taxon>
    </lineage>
</organism>
<feature type="transmembrane region" description="Helical" evidence="2">
    <location>
        <begin position="207"/>
        <end position="227"/>
    </location>
</feature>
<feature type="transmembrane region" description="Helical" evidence="2">
    <location>
        <begin position="80"/>
        <end position="101"/>
    </location>
</feature>
<keyword evidence="2" id="KW-0812">Transmembrane</keyword>
<dbReference type="RefSeq" id="WP_269483170.1">
    <property type="nucleotide sequence ID" value="NZ_JAPXGO010000007.1"/>
</dbReference>
<evidence type="ECO:0000256" key="1">
    <source>
        <dbReference type="SAM" id="MobiDB-lite"/>
    </source>
</evidence>
<keyword evidence="2" id="KW-0472">Membrane</keyword>
<evidence type="ECO:0000313" key="3">
    <source>
        <dbReference type="EMBL" id="MCZ6160350.1"/>
    </source>
</evidence>
<feature type="compositionally biased region" description="Low complexity" evidence="1">
    <location>
        <begin position="23"/>
        <end position="47"/>
    </location>
</feature>
<gene>
    <name evidence="3" type="ORF">O6B32_07640</name>
</gene>
<dbReference type="Proteomes" id="UP001075225">
    <property type="component" value="Unassembled WGS sequence"/>
</dbReference>
<evidence type="ECO:0000256" key="2">
    <source>
        <dbReference type="SAM" id="Phobius"/>
    </source>
</evidence>
<keyword evidence="2" id="KW-1133">Transmembrane helix</keyword>
<name>A0A9Q4KLS5_9BACT</name>
<proteinExistence type="predicted"/>